<evidence type="ECO:0000313" key="2">
    <source>
        <dbReference type="Proteomes" id="UP000231371"/>
    </source>
</evidence>
<protein>
    <submittedName>
        <fullName evidence="1">Uncharacterized protein</fullName>
    </submittedName>
</protein>
<dbReference type="AlphaFoldDB" id="A0A2H0KG72"/>
<gene>
    <name evidence="1" type="ORF">COV89_01710</name>
</gene>
<proteinExistence type="predicted"/>
<sequence>MVNETNWQEVRNQFEKEIVDKLKGLPGHGEVSKNLFEFRSMISHEMPETAPKELFQKLIKILLLGKKVDLESVKKKYLSSELREEEQLIKRHSVKFSELQKSAANWVQSNLSEEELQMQWKNHETWLPRRHTIYKNPDLPFQKIARDTLARFCLIKEVSSKLSVGIVGTQSR</sequence>
<name>A0A2H0KG72_9BACT</name>
<reference evidence="1 2" key="1">
    <citation type="submission" date="2017-09" db="EMBL/GenBank/DDBJ databases">
        <title>Depth-based differentiation of microbial function through sediment-hosted aquifers and enrichment of novel symbionts in the deep terrestrial subsurface.</title>
        <authorList>
            <person name="Probst A.J."/>
            <person name="Ladd B."/>
            <person name="Jarett J.K."/>
            <person name="Geller-Mcgrath D.E."/>
            <person name="Sieber C.M."/>
            <person name="Emerson J.B."/>
            <person name="Anantharaman K."/>
            <person name="Thomas B.C."/>
            <person name="Malmstrom R."/>
            <person name="Stieglmeier M."/>
            <person name="Klingl A."/>
            <person name="Woyke T."/>
            <person name="Ryan C.M."/>
            <person name="Banfield J.F."/>
        </authorList>
    </citation>
    <scope>NUCLEOTIDE SEQUENCE [LARGE SCALE GENOMIC DNA]</scope>
    <source>
        <strain evidence="1">CG11_big_fil_rev_8_21_14_0_20_40_12</strain>
    </source>
</reference>
<accession>A0A2H0KG72</accession>
<organism evidence="1 2">
    <name type="scientific">Candidatus Shapirobacteria bacterium CG11_big_fil_rev_8_21_14_0_20_40_12</name>
    <dbReference type="NCBI Taxonomy" id="1974889"/>
    <lineage>
        <taxon>Bacteria</taxon>
        <taxon>Candidatus Shapironibacteriota</taxon>
    </lineage>
</organism>
<comment type="caution">
    <text evidence="1">The sequence shown here is derived from an EMBL/GenBank/DDBJ whole genome shotgun (WGS) entry which is preliminary data.</text>
</comment>
<dbReference type="EMBL" id="PCVI01000026">
    <property type="protein sequence ID" value="PIQ70235.1"/>
    <property type="molecule type" value="Genomic_DNA"/>
</dbReference>
<dbReference type="Proteomes" id="UP000231371">
    <property type="component" value="Unassembled WGS sequence"/>
</dbReference>
<evidence type="ECO:0000313" key="1">
    <source>
        <dbReference type="EMBL" id="PIQ70235.1"/>
    </source>
</evidence>